<comment type="caution">
    <text evidence="1">The sequence shown here is derived from an EMBL/GenBank/DDBJ whole genome shotgun (WGS) entry which is preliminary data.</text>
</comment>
<dbReference type="EMBL" id="PFPI01000062">
    <property type="protein sequence ID" value="PIZ92301.1"/>
    <property type="molecule type" value="Genomic_DNA"/>
</dbReference>
<sequence>MLFSFEVMIMGDACSHRGCIQAITWFVAHLQEKSFTVQKSDFKFHPADESVVLSLSAYGHVPYLEGLIILEDALEAIPGHEPSLVGIYNRTCELSCSFDADREISGWTLERQGIAFDALFVYFKRRSNREIADVLAVGIGTIHRYRASEPRKIHQGTLRQIVASLREMRPRPPQLLIDKFQIMVTSGDDELPEFPY</sequence>
<dbReference type="Proteomes" id="UP000230078">
    <property type="component" value="Unassembled WGS sequence"/>
</dbReference>
<evidence type="ECO:0000313" key="1">
    <source>
        <dbReference type="EMBL" id="PIZ92301.1"/>
    </source>
</evidence>
<dbReference type="SUPFAM" id="SSF46894">
    <property type="entry name" value="C-terminal effector domain of the bipartite response regulators"/>
    <property type="match status" value="1"/>
</dbReference>
<dbReference type="GO" id="GO:0003677">
    <property type="term" value="F:DNA binding"/>
    <property type="evidence" value="ECO:0007669"/>
    <property type="project" value="InterPro"/>
</dbReference>
<proteinExistence type="predicted"/>
<accession>A0A2M7V1T2</accession>
<dbReference type="InterPro" id="IPR016032">
    <property type="entry name" value="Sig_transdc_resp-reg_C-effctor"/>
</dbReference>
<dbReference type="AlphaFoldDB" id="A0A2M7V1T2"/>
<organism evidence="1 2">
    <name type="scientific">Candidatus Magasanikbacteria bacterium CG_4_10_14_0_2_um_filter_41_31</name>
    <dbReference type="NCBI Taxonomy" id="1974639"/>
    <lineage>
        <taxon>Bacteria</taxon>
        <taxon>Candidatus Magasanikiibacteriota</taxon>
    </lineage>
</organism>
<dbReference type="GO" id="GO:0006355">
    <property type="term" value="P:regulation of DNA-templated transcription"/>
    <property type="evidence" value="ECO:0007669"/>
    <property type="project" value="InterPro"/>
</dbReference>
<protein>
    <submittedName>
        <fullName evidence="1">Uncharacterized protein</fullName>
    </submittedName>
</protein>
<gene>
    <name evidence="1" type="ORF">COX83_04575</name>
</gene>
<evidence type="ECO:0000313" key="2">
    <source>
        <dbReference type="Proteomes" id="UP000230078"/>
    </source>
</evidence>
<name>A0A2M7V1T2_9BACT</name>
<reference evidence="2" key="1">
    <citation type="submission" date="2017-09" db="EMBL/GenBank/DDBJ databases">
        <title>Depth-based differentiation of microbial function through sediment-hosted aquifers and enrichment of novel symbionts in the deep terrestrial subsurface.</title>
        <authorList>
            <person name="Probst A.J."/>
            <person name="Ladd B."/>
            <person name="Jarett J.K."/>
            <person name="Geller-Mcgrath D.E."/>
            <person name="Sieber C.M.K."/>
            <person name="Emerson J.B."/>
            <person name="Anantharaman K."/>
            <person name="Thomas B.C."/>
            <person name="Malmstrom R."/>
            <person name="Stieglmeier M."/>
            <person name="Klingl A."/>
            <person name="Woyke T."/>
            <person name="Ryan C.M."/>
            <person name="Banfield J.F."/>
        </authorList>
    </citation>
    <scope>NUCLEOTIDE SEQUENCE [LARGE SCALE GENOMIC DNA]</scope>
</reference>